<dbReference type="InterPro" id="IPR043520">
    <property type="entry name" value="SPT21"/>
</dbReference>
<feature type="domain" description="EF-hand" evidence="3">
    <location>
        <begin position="2"/>
        <end position="37"/>
    </location>
</feature>
<keyword evidence="1" id="KW-0479">Metal-binding</keyword>
<dbReference type="PROSITE" id="PS50222">
    <property type="entry name" value="EF_HAND_2"/>
    <property type="match status" value="2"/>
</dbReference>
<dbReference type="Pfam" id="PF13499">
    <property type="entry name" value="EF-hand_7"/>
    <property type="match status" value="1"/>
</dbReference>
<dbReference type="AlphaFoldDB" id="A0A7W2TTQ3"/>
<sequence>MPDNSELRENFDYFDSDNNGAIDKDEFANLLDALGADMSAEEVVIGFEVIDTNGNGRIEFDEFLNWWTSR</sequence>
<dbReference type="EMBL" id="JACFXU010000013">
    <property type="protein sequence ID" value="MBA6411780.1"/>
    <property type="molecule type" value="Genomic_DNA"/>
</dbReference>
<evidence type="ECO:0000256" key="2">
    <source>
        <dbReference type="ARBA" id="ARBA00022737"/>
    </source>
</evidence>
<dbReference type="Gene3D" id="1.10.238.10">
    <property type="entry name" value="EF-hand"/>
    <property type="match status" value="1"/>
</dbReference>
<dbReference type="PANTHER" id="PTHR47500:SF3">
    <property type="entry name" value="EF-HAND DOMAIN-CONTAINING PROTEIN"/>
    <property type="match status" value="1"/>
</dbReference>
<protein>
    <submittedName>
        <fullName evidence="4">EF-hand domain-containing protein</fullName>
    </submittedName>
</protein>
<dbReference type="InterPro" id="IPR002048">
    <property type="entry name" value="EF_hand_dom"/>
</dbReference>
<dbReference type="SMART" id="SM00054">
    <property type="entry name" value="EFh"/>
    <property type="match status" value="2"/>
</dbReference>
<dbReference type="InterPro" id="IPR018247">
    <property type="entry name" value="EF_Hand_1_Ca_BS"/>
</dbReference>
<evidence type="ECO:0000313" key="5">
    <source>
        <dbReference type="Proteomes" id="UP000539350"/>
    </source>
</evidence>
<keyword evidence="2" id="KW-0677">Repeat</keyword>
<evidence type="ECO:0000259" key="3">
    <source>
        <dbReference type="PROSITE" id="PS50222"/>
    </source>
</evidence>
<dbReference type="RefSeq" id="WP_182168639.1">
    <property type="nucleotide sequence ID" value="NZ_JACFXU010000013.1"/>
</dbReference>
<keyword evidence="5" id="KW-1185">Reference proteome</keyword>
<evidence type="ECO:0000313" key="4">
    <source>
        <dbReference type="EMBL" id="MBA6411780.1"/>
    </source>
</evidence>
<dbReference type="SUPFAM" id="SSF47473">
    <property type="entry name" value="EF-hand"/>
    <property type="match status" value="1"/>
</dbReference>
<accession>A0A7W2TTQ3</accession>
<dbReference type="GO" id="GO:0005509">
    <property type="term" value="F:calcium ion binding"/>
    <property type="evidence" value="ECO:0007669"/>
    <property type="project" value="InterPro"/>
</dbReference>
<dbReference type="Proteomes" id="UP000539350">
    <property type="component" value="Unassembled WGS sequence"/>
</dbReference>
<reference evidence="4 5" key="1">
    <citation type="submission" date="2020-07" db="EMBL/GenBank/DDBJ databases">
        <title>Halieaceae bacterium, F7430, whole genome shotgun sequencing project.</title>
        <authorList>
            <person name="Jiang S."/>
            <person name="Liu Z.W."/>
            <person name="Du Z.J."/>
        </authorList>
    </citation>
    <scope>NUCLEOTIDE SEQUENCE [LARGE SCALE GENOMIC DNA]</scope>
    <source>
        <strain evidence="4 5">F7430</strain>
    </source>
</reference>
<evidence type="ECO:0000256" key="1">
    <source>
        <dbReference type="ARBA" id="ARBA00022723"/>
    </source>
</evidence>
<dbReference type="PROSITE" id="PS00018">
    <property type="entry name" value="EF_HAND_1"/>
    <property type="match status" value="2"/>
</dbReference>
<name>A0A7W2TTQ3_9GAMM</name>
<dbReference type="InterPro" id="IPR011992">
    <property type="entry name" value="EF-hand-dom_pair"/>
</dbReference>
<dbReference type="PRINTS" id="PR01362">
    <property type="entry name" value="CALFLAGIN"/>
</dbReference>
<gene>
    <name evidence="4" type="ORF">H2508_01485</name>
</gene>
<comment type="caution">
    <text evidence="4">The sequence shown here is derived from an EMBL/GenBank/DDBJ whole genome shotgun (WGS) entry which is preliminary data.</text>
</comment>
<dbReference type="InterPro" id="IPR003299">
    <property type="entry name" value="Calflagin-bd"/>
</dbReference>
<proteinExistence type="predicted"/>
<feature type="domain" description="EF-hand" evidence="3">
    <location>
        <begin position="38"/>
        <end position="70"/>
    </location>
</feature>
<organism evidence="4 5">
    <name type="scientific">Sediminihaliea albiluteola</name>
    <dbReference type="NCBI Taxonomy" id="2758564"/>
    <lineage>
        <taxon>Bacteria</taxon>
        <taxon>Pseudomonadati</taxon>
        <taxon>Pseudomonadota</taxon>
        <taxon>Gammaproteobacteria</taxon>
        <taxon>Cellvibrionales</taxon>
        <taxon>Halieaceae</taxon>
        <taxon>Sediminihaliea</taxon>
    </lineage>
</organism>
<dbReference type="CDD" id="cd00051">
    <property type="entry name" value="EFh"/>
    <property type="match status" value="1"/>
</dbReference>
<dbReference type="PANTHER" id="PTHR47500">
    <property type="entry name" value="EF-HAND CALCIUM-BINDING DOMAIN-CONTAINING PROTEIN"/>
    <property type="match status" value="1"/>
</dbReference>